<protein>
    <submittedName>
        <fullName evidence="2">MBL fold metallo-hydrolase</fullName>
    </submittedName>
</protein>
<comment type="caution">
    <text evidence="2">The sequence shown here is derived from an EMBL/GenBank/DDBJ whole genome shotgun (WGS) entry which is preliminary data.</text>
</comment>
<dbReference type="PANTHER" id="PTHR46233">
    <property type="entry name" value="HYDROXYACYLGLUTATHIONE HYDROLASE GLOC"/>
    <property type="match status" value="1"/>
</dbReference>
<name>A0ABV9FTJ4_9NOCA</name>
<dbReference type="Proteomes" id="UP001595914">
    <property type="component" value="Unassembled WGS sequence"/>
</dbReference>
<dbReference type="EMBL" id="JBHSFO010000010">
    <property type="protein sequence ID" value="MFC4605298.1"/>
    <property type="molecule type" value="Genomic_DNA"/>
</dbReference>
<dbReference type="PANTHER" id="PTHR46233:SF1">
    <property type="entry name" value="CONSERVED PROTEIN"/>
    <property type="match status" value="1"/>
</dbReference>
<dbReference type="CDD" id="cd06262">
    <property type="entry name" value="metallo-hydrolase-like_MBL-fold"/>
    <property type="match status" value="1"/>
</dbReference>
<feature type="domain" description="Metallo-beta-lactamase" evidence="1">
    <location>
        <begin position="41"/>
        <end position="208"/>
    </location>
</feature>
<dbReference type="RefSeq" id="WP_378418800.1">
    <property type="nucleotide sequence ID" value="NZ_JBHSFO010000010.1"/>
</dbReference>
<evidence type="ECO:0000313" key="2">
    <source>
        <dbReference type="EMBL" id="MFC4605298.1"/>
    </source>
</evidence>
<organism evidence="2 3">
    <name type="scientific">Rhodococcus kronopolitis</name>
    <dbReference type="NCBI Taxonomy" id="1460226"/>
    <lineage>
        <taxon>Bacteria</taxon>
        <taxon>Bacillati</taxon>
        <taxon>Actinomycetota</taxon>
        <taxon>Actinomycetes</taxon>
        <taxon>Mycobacteriales</taxon>
        <taxon>Nocardiaceae</taxon>
        <taxon>Rhodococcus</taxon>
    </lineage>
</organism>
<proteinExistence type="predicted"/>
<sequence>MDGQQLTIDDNYTGELTQGSAPQRRTLAGATITKISVGPMDNNAYLVVCTQTGESLLIDAANEADRLAQLLEAGAPSLASIVTTHQHPDHWLALAEVVKLTGVPTIAHPLDAEKLPVTPDRTVTDGDLVEVGHLTLEVIHLSGHTPGSIALALTDPASGEAHLFTGDSLFPGGVGKTADPEKFSSLLRDVTTKLFERFPDDTHVYPGHGKDTTLGAERPFLAEWQERGW</sequence>
<dbReference type="Gene3D" id="3.60.15.10">
    <property type="entry name" value="Ribonuclease Z/Hydroxyacylglutathione hydrolase-like"/>
    <property type="match status" value="1"/>
</dbReference>
<dbReference type="InterPro" id="IPR051453">
    <property type="entry name" value="MBL_Glyoxalase_II"/>
</dbReference>
<dbReference type="InterPro" id="IPR036866">
    <property type="entry name" value="RibonucZ/Hydroxyglut_hydro"/>
</dbReference>
<evidence type="ECO:0000259" key="1">
    <source>
        <dbReference type="SMART" id="SM00849"/>
    </source>
</evidence>
<keyword evidence="3" id="KW-1185">Reference proteome</keyword>
<evidence type="ECO:0000313" key="3">
    <source>
        <dbReference type="Proteomes" id="UP001595914"/>
    </source>
</evidence>
<dbReference type="InterPro" id="IPR001279">
    <property type="entry name" value="Metallo-B-lactamas"/>
</dbReference>
<reference evidence="3" key="1">
    <citation type="journal article" date="2019" name="Int. J. Syst. Evol. Microbiol.">
        <title>The Global Catalogue of Microorganisms (GCM) 10K type strain sequencing project: providing services to taxonomists for standard genome sequencing and annotation.</title>
        <authorList>
            <consortium name="The Broad Institute Genomics Platform"/>
            <consortium name="The Broad Institute Genome Sequencing Center for Infectious Disease"/>
            <person name="Wu L."/>
            <person name="Ma J."/>
        </authorList>
    </citation>
    <scope>NUCLEOTIDE SEQUENCE [LARGE SCALE GENOMIC DNA]</scope>
    <source>
        <strain evidence="3">CCUG 54520</strain>
    </source>
</reference>
<dbReference type="Pfam" id="PF00753">
    <property type="entry name" value="Lactamase_B"/>
    <property type="match status" value="1"/>
</dbReference>
<gene>
    <name evidence="2" type="ORF">ACFO6S_16485</name>
</gene>
<dbReference type="SMART" id="SM00849">
    <property type="entry name" value="Lactamase_B"/>
    <property type="match status" value="1"/>
</dbReference>
<accession>A0ABV9FTJ4</accession>
<dbReference type="SUPFAM" id="SSF56281">
    <property type="entry name" value="Metallo-hydrolase/oxidoreductase"/>
    <property type="match status" value="1"/>
</dbReference>